<evidence type="ECO:0000256" key="6">
    <source>
        <dbReference type="ARBA" id="ARBA00023004"/>
    </source>
</evidence>
<reference evidence="8 9" key="1">
    <citation type="submission" date="2017-12" db="EMBL/GenBank/DDBJ databases">
        <title>Comparative genomics of Botrytis spp.</title>
        <authorList>
            <person name="Valero-Jimenez C.A."/>
            <person name="Tapia P."/>
            <person name="Veloso J."/>
            <person name="Silva-Moreno E."/>
            <person name="Staats M."/>
            <person name="Valdes J.H."/>
            <person name="Van Kan J.A.L."/>
        </authorList>
    </citation>
    <scope>NUCLEOTIDE SEQUENCE [LARGE SCALE GENOMIC DNA]</scope>
    <source>
        <strain evidence="8 9">MUCL3349</strain>
    </source>
</reference>
<keyword evidence="3" id="KW-0479">Metal-binding</keyword>
<dbReference type="SUPFAM" id="SSF51197">
    <property type="entry name" value="Clavaminate synthase-like"/>
    <property type="match status" value="1"/>
</dbReference>
<evidence type="ECO:0000259" key="7">
    <source>
        <dbReference type="Pfam" id="PF02668"/>
    </source>
</evidence>
<accession>A0A4Z1KY15</accession>
<evidence type="ECO:0000256" key="1">
    <source>
        <dbReference type="ARBA" id="ARBA00001954"/>
    </source>
</evidence>
<proteinExistence type="inferred from homology"/>
<evidence type="ECO:0000256" key="3">
    <source>
        <dbReference type="ARBA" id="ARBA00022723"/>
    </source>
</evidence>
<evidence type="ECO:0000256" key="2">
    <source>
        <dbReference type="ARBA" id="ARBA00005896"/>
    </source>
</evidence>
<sequence length="375" mass="42278">MAVKTLEVKPFSSPENSSLNLGAEINNVDLEHLSEEDFKTIRNALYNYHVVVLKNQAGLSPKAQYELTRRFDPTAETYGHGKTLDAKRSVLHPDLKTIPHQTQVQVIGNGFYEEYEGLKNITLKHPHHKVFHKTAVPEEDDLAFTRFYRWHIDAALYALNPPKVTSLMAVKVPAGRRQTLRYDDGTGEEMDVPLGTTAFVSGQNMYNLLSEEDKEFVRGAKVEYAPHPYIWMSPARSRSTGLGMISDGQELPLSELPPVDEKDIKILPMCWKNPVTGNLALQIHPSAIKAIHLPNGEVMTDLKEVRDLVYRLQRPAISTKFVYPHDWEEGDLVLFNNQGVLHSVVGAFSPEEKRLFRQCNMASSEGVMGPDGKLY</sequence>
<evidence type="ECO:0000256" key="5">
    <source>
        <dbReference type="ARBA" id="ARBA00023002"/>
    </source>
</evidence>
<protein>
    <recommendedName>
        <fullName evidence="7">TauD/TfdA-like domain-containing protein</fullName>
    </recommendedName>
</protein>
<dbReference type="Pfam" id="PF02668">
    <property type="entry name" value="TauD"/>
    <property type="match status" value="1"/>
</dbReference>
<comment type="caution">
    <text evidence="8">The sequence shown here is derived from an EMBL/GenBank/DDBJ whole genome shotgun (WGS) entry which is preliminary data.</text>
</comment>
<dbReference type="EMBL" id="PQXO01000110">
    <property type="protein sequence ID" value="TGO89438.1"/>
    <property type="molecule type" value="Genomic_DNA"/>
</dbReference>
<keyword evidence="9" id="KW-1185">Reference proteome</keyword>
<name>A0A4Z1KY15_9HELO</name>
<keyword evidence="4" id="KW-0223">Dioxygenase</keyword>
<dbReference type="GO" id="GO:0046872">
    <property type="term" value="F:metal ion binding"/>
    <property type="evidence" value="ECO:0007669"/>
    <property type="project" value="UniProtKB-KW"/>
</dbReference>
<dbReference type="PANTHER" id="PTHR43779:SF2">
    <property type="entry name" value="ALPHA-KETOGLUTARATE-DEPENDENT XANTHINE DIOXYGENASE XAN1"/>
    <property type="match status" value="1"/>
</dbReference>
<dbReference type="Gene3D" id="3.60.130.10">
    <property type="entry name" value="Clavaminate synthase-like"/>
    <property type="match status" value="1"/>
</dbReference>
<evidence type="ECO:0000256" key="4">
    <source>
        <dbReference type="ARBA" id="ARBA00022964"/>
    </source>
</evidence>
<keyword evidence="6" id="KW-0408">Iron</keyword>
<dbReference type="InterPro" id="IPR003819">
    <property type="entry name" value="TauD/TfdA-like"/>
</dbReference>
<keyword evidence="5" id="KW-0560">Oxidoreductase</keyword>
<feature type="domain" description="TauD/TfdA-like" evidence="7">
    <location>
        <begin position="20"/>
        <end position="358"/>
    </location>
</feature>
<comment type="similarity">
    <text evidence="2">Belongs to the TfdA dioxygenase family.</text>
</comment>
<dbReference type="InterPro" id="IPR051178">
    <property type="entry name" value="TfdA_dioxygenase"/>
</dbReference>
<dbReference type="GO" id="GO:0051213">
    <property type="term" value="F:dioxygenase activity"/>
    <property type="evidence" value="ECO:0007669"/>
    <property type="project" value="UniProtKB-KW"/>
</dbReference>
<dbReference type="Proteomes" id="UP000297280">
    <property type="component" value="Unassembled WGS sequence"/>
</dbReference>
<dbReference type="AlphaFoldDB" id="A0A4Z1KY15"/>
<comment type="cofactor">
    <cofactor evidence="1">
        <name>Fe(2+)</name>
        <dbReference type="ChEBI" id="CHEBI:29033"/>
    </cofactor>
</comment>
<dbReference type="STRING" id="87229.A0A4Z1KY15"/>
<dbReference type="PANTHER" id="PTHR43779">
    <property type="entry name" value="DIOXYGENASE RV0097-RELATED"/>
    <property type="match status" value="1"/>
</dbReference>
<dbReference type="InterPro" id="IPR042098">
    <property type="entry name" value="TauD-like_sf"/>
</dbReference>
<evidence type="ECO:0000313" key="9">
    <source>
        <dbReference type="Proteomes" id="UP000297280"/>
    </source>
</evidence>
<organism evidence="8 9">
    <name type="scientific">Botrytis porri</name>
    <dbReference type="NCBI Taxonomy" id="87229"/>
    <lineage>
        <taxon>Eukaryota</taxon>
        <taxon>Fungi</taxon>
        <taxon>Dikarya</taxon>
        <taxon>Ascomycota</taxon>
        <taxon>Pezizomycotina</taxon>
        <taxon>Leotiomycetes</taxon>
        <taxon>Helotiales</taxon>
        <taxon>Sclerotiniaceae</taxon>
        <taxon>Botrytis</taxon>
    </lineage>
</organism>
<evidence type="ECO:0000313" key="8">
    <source>
        <dbReference type="EMBL" id="TGO89438.1"/>
    </source>
</evidence>
<gene>
    <name evidence="8" type="ORF">BPOR_0110g00220</name>
</gene>